<keyword evidence="4" id="KW-1185">Reference proteome</keyword>
<comment type="caution">
    <text evidence="3">The sequence shown here is derived from an EMBL/GenBank/DDBJ whole genome shotgun (WGS) entry which is preliminary data.</text>
</comment>
<proteinExistence type="predicted"/>
<protein>
    <submittedName>
        <fullName evidence="3">Uncharacterized protein</fullName>
    </submittedName>
</protein>
<reference evidence="3 4" key="1">
    <citation type="journal article" date="2018" name="Nat. Ecol. Evol.">
        <title>Shark genomes provide insights into elasmobranch evolution and the origin of vertebrates.</title>
        <authorList>
            <person name="Hara Y"/>
            <person name="Yamaguchi K"/>
            <person name="Onimaru K"/>
            <person name="Kadota M"/>
            <person name="Koyanagi M"/>
            <person name="Keeley SD"/>
            <person name="Tatsumi K"/>
            <person name="Tanaka K"/>
            <person name="Motone F"/>
            <person name="Kageyama Y"/>
            <person name="Nozu R"/>
            <person name="Adachi N"/>
            <person name="Nishimura O"/>
            <person name="Nakagawa R"/>
            <person name="Tanegashima C"/>
            <person name="Kiyatake I"/>
            <person name="Matsumoto R"/>
            <person name="Murakumo K"/>
            <person name="Nishida K"/>
            <person name="Terakita A"/>
            <person name="Kuratani S"/>
            <person name="Sato K"/>
            <person name="Hyodo S Kuraku.S."/>
        </authorList>
    </citation>
    <scope>NUCLEOTIDE SEQUENCE [LARGE SCALE GENOMIC DNA]</scope>
</reference>
<keyword evidence="2" id="KW-0812">Transmembrane</keyword>
<evidence type="ECO:0000256" key="2">
    <source>
        <dbReference type="SAM" id="Phobius"/>
    </source>
</evidence>
<accession>A0A401Q202</accession>
<gene>
    <name evidence="3" type="ORF">scyTo_0020202</name>
</gene>
<feature type="region of interest" description="Disordered" evidence="1">
    <location>
        <begin position="137"/>
        <end position="164"/>
    </location>
</feature>
<feature type="transmembrane region" description="Helical" evidence="2">
    <location>
        <begin position="84"/>
        <end position="102"/>
    </location>
</feature>
<organism evidence="3 4">
    <name type="scientific">Scyliorhinus torazame</name>
    <name type="common">Cloudy catshark</name>
    <name type="synonym">Catulus torazame</name>
    <dbReference type="NCBI Taxonomy" id="75743"/>
    <lineage>
        <taxon>Eukaryota</taxon>
        <taxon>Metazoa</taxon>
        <taxon>Chordata</taxon>
        <taxon>Craniata</taxon>
        <taxon>Vertebrata</taxon>
        <taxon>Chondrichthyes</taxon>
        <taxon>Elasmobranchii</taxon>
        <taxon>Galeomorphii</taxon>
        <taxon>Galeoidea</taxon>
        <taxon>Carcharhiniformes</taxon>
        <taxon>Scyliorhinidae</taxon>
        <taxon>Scyliorhinus</taxon>
    </lineage>
</organism>
<name>A0A401Q202_SCYTO</name>
<dbReference type="STRING" id="75743.A0A401Q202"/>
<evidence type="ECO:0000256" key="1">
    <source>
        <dbReference type="SAM" id="MobiDB-lite"/>
    </source>
</evidence>
<evidence type="ECO:0000313" key="3">
    <source>
        <dbReference type="EMBL" id="GCB79386.1"/>
    </source>
</evidence>
<keyword evidence="2" id="KW-0472">Membrane</keyword>
<dbReference type="Proteomes" id="UP000288216">
    <property type="component" value="Unassembled WGS sequence"/>
</dbReference>
<keyword evidence="2" id="KW-1133">Transmembrane helix</keyword>
<dbReference type="EMBL" id="BFAA01015994">
    <property type="protein sequence ID" value="GCB79386.1"/>
    <property type="molecule type" value="Genomic_DNA"/>
</dbReference>
<sequence length="197" mass="21553">MPSGGGGIGARADTPVAGSLGRVKQGKAGGQPKLGGVGSWTTRFKWAVGGGNEGQNWSTRNRRVTLSGRQGLQIDMTRINCMNVLRFLVLFIVVIVGLKLFSTLKKTPLDAHAKEGFWGKPGGAKANKEEMEIKQKMEHEAKENVKQEKDKVKEEVKPKPRQQKDLNGKLMRIVHLDLKGAAPKLSYLQQVGDVRAE</sequence>
<dbReference type="AlphaFoldDB" id="A0A401Q202"/>
<evidence type="ECO:0000313" key="4">
    <source>
        <dbReference type="Proteomes" id="UP000288216"/>
    </source>
</evidence>